<sequence length="337" mass="36543">MSSHDDVSEEDELTFSIKLSRHSSFGDFAAVGFSFDEEGKLELNSGATPFFPKFNINATPFLPSKEREDLKSLAKAFNSRGLGAEAPPFVPSAKLQALYIDYLEQLALLREMINLSPVDVEFGGATACHPNGDTDYTTSTWFPTDHPSKHIFAALPNERSEKKIAAGRLNPKAKPFTGPVIRSERAGEERRLNGHSPAPTTNKQPTRSLGSLNPNATSFSPAVASPKAVGEKSDAKTNDNLSSVPPDAKDNSAAKKLNLRAVPFVVPPSKLKEKETREGDATAGLNPKAVPFFVPPSKVKRMNERVQAAKGALLAEFSEFVSSYVAYLMEYANDLEG</sequence>
<dbReference type="AlphaFoldDB" id="A0A7G2CT10"/>
<protein>
    <submittedName>
        <fullName evidence="2">Uncharacterized protein</fullName>
    </submittedName>
</protein>
<proteinExistence type="predicted"/>
<evidence type="ECO:0000256" key="1">
    <source>
        <dbReference type="SAM" id="MobiDB-lite"/>
    </source>
</evidence>
<accession>A0A7G2CT10</accession>
<reference evidence="2 3" key="1">
    <citation type="submission" date="2020-08" db="EMBL/GenBank/DDBJ databases">
        <authorList>
            <person name="Newling K."/>
            <person name="Davey J."/>
            <person name="Forrester S."/>
        </authorList>
    </citation>
    <scope>NUCLEOTIDE SEQUENCE [LARGE SCALE GENOMIC DNA]</scope>
    <source>
        <strain evidence="3">Crithidia deanei Carvalho (ATCC PRA-265)</strain>
    </source>
</reference>
<keyword evidence="3" id="KW-1185">Reference proteome</keyword>
<dbReference type="Proteomes" id="UP000515908">
    <property type="component" value="Chromosome 24"/>
</dbReference>
<dbReference type="EMBL" id="LR877168">
    <property type="protein sequence ID" value="CAD2222181.1"/>
    <property type="molecule type" value="Genomic_DNA"/>
</dbReference>
<feature type="region of interest" description="Disordered" evidence="1">
    <location>
        <begin position="165"/>
        <end position="254"/>
    </location>
</feature>
<organism evidence="2 3">
    <name type="scientific">Angomonas deanei</name>
    <dbReference type="NCBI Taxonomy" id="59799"/>
    <lineage>
        <taxon>Eukaryota</taxon>
        <taxon>Discoba</taxon>
        <taxon>Euglenozoa</taxon>
        <taxon>Kinetoplastea</taxon>
        <taxon>Metakinetoplastina</taxon>
        <taxon>Trypanosomatida</taxon>
        <taxon>Trypanosomatidae</taxon>
        <taxon>Strigomonadinae</taxon>
        <taxon>Angomonas</taxon>
    </lineage>
</organism>
<feature type="compositionally biased region" description="Basic and acidic residues" evidence="1">
    <location>
        <begin position="182"/>
        <end position="192"/>
    </location>
</feature>
<gene>
    <name evidence="2" type="ORF">ADEAN_000972100</name>
</gene>
<evidence type="ECO:0000313" key="2">
    <source>
        <dbReference type="EMBL" id="CAD2222181.1"/>
    </source>
</evidence>
<feature type="compositionally biased region" description="Polar residues" evidence="1">
    <location>
        <begin position="198"/>
        <end position="220"/>
    </location>
</feature>
<evidence type="ECO:0000313" key="3">
    <source>
        <dbReference type="Proteomes" id="UP000515908"/>
    </source>
</evidence>
<name>A0A7G2CT10_9TRYP</name>
<dbReference type="VEuPathDB" id="TriTrypDB:ADEAN_000972100"/>